<name>A0A9W6WRQ5_9STRA</name>
<gene>
    <name evidence="2" type="ORF">Plil01_001002600</name>
</gene>
<feature type="region of interest" description="Disordered" evidence="1">
    <location>
        <begin position="26"/>
        <end position="68"/>
    </location>
</feature>
<protein>
    <submittedName>
        <fullName evidence="2">Unnamed protein product</fullName>
    </submittedName>
</protein>
<proteinExistence type="predicted"/>
<dbReference type="Proteomes" id="UP001165083">
    <property type="component" value="Unassembled WGS sequence"/>
</dbReference>
<dbReference type="AlphaFoldDB" id="A0A9W6WRQ5"/>
<organism evidence="2 3">
    <name type="scientific">Phytophthora lilii</name>
    <dbReference type="NCBI Taxonomy" id="2077276"/>
    <lineage>
        <taxon>Eukaryota</taxon>
        <taxon>Sar</taxon>
        <taxon>Stramenopiles</taxon>
        <taxon>Oomycota</taxon>
        <taxon>Peronosporomycetes</taxon>
        <taxon>Peronosporales</taxon>
        <taxon>Peronosporaceae</taxon>
        <taxon>Phytophthora</taxon>
    </lineage>
</organism>
<evidence type="ECO:0000313" key="3">
    <source>
        <dbReference type="Proteomes" id="UP001165083"/>
    </source>
</evidence>
<evidence type="ECO:0000256" key="1">
    <source>
        <dbReference type="SAM" id="MobiDB-lite"/>
    </source>
</evidence>
<comment type="caution">
    <text evidence="2">The sequence shown here is derived from an EMBL/GenBank/DDBJ whole genome shotgun (WGS) entry which is preliminary data.</text>
</comment>
<sequence length="97" mass="10529">MHENSELLIKLVRGFAVHEQLGLVESGDQTTHETTLDKKFNLNSSRGSDDDGDDGDEAGEAEQPAANKMAIQDYTEQDLVNLLLSCPVSHTKSALTS</sequence>
<feature type="compositionally biased region" description="Basic and acidic residues" evidence="1">
    <location>
        <begin position="30"/>
        <end position="40"/>
    </location>
</feature>
<accession>A0A9W6WRQ5</accession>
<feature type="compositionally biased region" description="Acidic residues" evidence="1">
    <location>
        <begin position="50"/>
        <end position="60"/>
    </location>
</feature>
<keyword evidence="3" id="KW-1185">Reference proteome</keyword>
<reference evidence="2" key="1">
    <citation type="submission" date="2023-04" db="EMBL/GenBank/DDBJ databases">
        <title>Phytophthora lilii NBRC 32176.</title>
        <authorList>
            <person name="Ichikawa N."/>
            <person name="Sato H."/>
            <person name="Tonouchi N."/>
        </authorList>
    </citation>
    <scope>NUCLEOTIDE SEQUENCE</scope>
    <source>
        <strain evidence="2">NBRC 32176</strain>
    </source>
</reference>
<evidence type="ECO:0000313" key="2">
    <source>
        <dbReference type="EMBL" id="GMF24454.1"/>
    </source>
</evidence>
<dbReference type="EMBL" id="BSXW01000516">
    <property type="protein sequence ID" value="GMF24454.1"/>
    <property type="molecule type" value="Genomic_DNA"/>
</dbReference>